<accession>A0A1E3PYR4</accession>
<feature type="region of interest" description="Disordered" evidence="2">
    <location>
        <begin position="226"/>
        <end position="263"/>
    </location>
</feature>
<dbReference type="PANTHER" id="PTHR12161">
    <property type="entry name" value="IST1 FAMILY MEMBER"/>
    <property type="match status" value="1"/>
</dbReference>
<dbReference type="PANTHER" id="PTHR12161:SF5">
    <property type="entry name" value="IST1 HOMOLOG"/>
    <property type="match status" value="1"/>
</dbReference>
<dbReference type="Gene3D" id="1.20.1260.60">
    <property type="entry name" value="Vacuolar protein sorting-associated protein Ist1"/>
    <property type="match status" value="1"/>
</dbReference>
<evidence type="ECO:0000256" key="1">
    <source>
        <dbReference type="ARBA" id="ARBA00005536"/>
    </source>
</evidence>
<proteinExistence type="inferred from homology"/>
<evidence type="ECO:0000313" key="4">
    <source>
        <dbReference type="Proteomes" id="UP000094385"/>
    </source>
</evidence>
<dbReference type="InterPro" id="IPR042277">
    <property type="entry name" value="IST1-like"/>
</dbReference>
<comment type="similarity">
    <text evidence="1">Belongs to the IST1 family.</text>
</comment>
<dbReference type="OrthoDB" id="29853at2759"/>
<dbReference type="EMBL" id="KV454300">
    <property type="protein sequence ID" value="ODQ70589.1"/>
    <property type="molecule type" value="Genomic_DNA"/>
</dbReference>
<dbReference type="GO" id="GO:0042030">
    <property type="term" value="F:ATPase inhibitor activity"/>
    <property type="evidence" value="ECO:0007669"/>
    <property type="project" value="EnsemblFungi"/>
</dbReference>
<evidence type="ECO:0008006" key="5">
    <source>
        <dbReference type="Google" id="ProtNLM"/>
    </source>
</evidence>
<dbReference type="FunFam" id="1.20.1260.60:FF:000002">
    <property type="entry name" value="Vacuolar protein sorting-associated protein IST1"/>
    <property type="match status" value="1"/>
</dbReference>
<sequence>MPPPNPLSARLKIQLKLSISRLRHIQQKESALAKQQRRDIAQLLSNEKDESARIRIENIIRQEINVELLEILELYCELLLARIGLLEQRRECDPGLEEPVKSIIYAAGRTDVKELLQVRDILIAKFGKEFARDALENPATSVAPRVHKKLTIEPPSTELVTAYLEEIARTYRIPWSGLPEAERKSFADEGDDDDEGGGGIGVIDTGLQLPSVGGLPEKVPVPPISVAPAAASTENPRPGVTFQGQNIKSATAPTSAKKSDIPDFDELSRRFAALKR</sequence>
<dbReference type="AlphaFoldDB" id="A0A1E3PYR4"/>
<evidence type="ECO:0000313" key="3">
    <source>
        <dbReference type="EMBL" id="ODQ70589.1"/>
    </source>
</evidence>
<dbReference type="Proteomes" id="UP000094385">
    <property type="component" value="Unassembled WGS sequence"/>
</dbReference>
<dbReference type="InterPro" id="IPR005061">
    <property type="entry name" value="Ist1"/>
</dbReference>
<dbReference type="GO" id="GO:0032511">
    <property type="term" value="P:late endosome to vacuole transport via multivesicular body sorting pathway"/>
    <property type="evidence" value="ECO:0007669"/>
    <property type="project" value="EnsemblFungi"/>
</dbReference>
<feature type="compositionally biased region" description="Polar residues" evidence="2">
    <location>
        <begin position="242"/>
        <end position="256"/>
    </location>
</feature>
<dbReference type="GO" id="GO:0099638">
    <property type="term" value="P:endosome to plasma membrane protein transport"/>
    <property type="evidence" value="ECO:0007669"/>
    <property type="project" value="EnsemblFungi"/>
</dbReference>
<keyword evidence="4" id="KW-1185">Reference proteome</keyword>
<dbReference type="Pfam" id="PF03398">
    <property type="entry name" value="Ist1"/>
    <property type="match status" value="1"/>
</dbReference>
<name>A0A1E3PYR4_LIPST</name>
<organism evidence="3 4">
    <name type="scientific">Lipomyces starkeyi NRRL Y-11557</name>
    <dbReference type="NCBI Taxonomy" id="675824"/>
    <lineage>
        <taxon>Eukaryota</taxon>
        <taxon>Fungi</taxon>
        <taxon>Dikarya</taxon>
        <taxon>Ascomycota</taxon>
        <taxon>Saccharomycotina</taxon>
        <taxon>Lipomycetes</taxon>
        <taxon>Lipomycetales</taxon>
        <taxon>Lipomycetaceae</taxon>
        <taxon>Lipomyces</taxon>
    </lineage>
</organism>
<feature type="region of interest" description="Disordered" evidence="2">
    <location>
        <begin position="182"/>
        <end position="203"/>
    </location>
</feature>
<protein>
    <recommendedName>
        <fullName evidence="5">DUF292-domain-containing protein</fullName>
    </recommendedName>
</protein>
<reference evidence="3 4" key="1">
    <citation type="journal article" date="2016" name="Proc. Natl. Acad. Sci. U.S.A.">
        <title>Comparative genomics of biotechnologically important yeasts.</title>
        <authorList>
            <person name="Riley R."/>
            <person name="Haridas S."/>
            <person name="Wolfe K.H."/>
            <person name="Lopes M.R."/>
            <person name="Hittinger C.T."/>
            <person name="Goeker M."/>
            <person name="Salamov A.A."/>
            <person name="Wisecaver J.H."/>
            <person name="Long T.M."/>
            <person name="Calvey C.H."/>
            <person name="Aerts A.L."/>
            <person name="Barry K.W."/>
            <person name="Choi C."/>
            <person name="Clum A."/>
            <person name="Coughlan A.Y."/>
            <person name="Deshpande S."/>
            <person name="Douglass A.P."/>
            <person name="Hanson S.J."/>
            <person name="Klenk H.-P."/>
            <person name="LaButti K.M."/>
            <person name="Lapidus A."/>
            <person name="Lindquist E.A."/>
            <person name="Lipzen A.M."/>
            <person name="Meier-Kolthoff J.P."/>
            <person name="Ohm R.A."/>
            <person name="Otillar R.P."/>
            <person name="Pangilinan J.L."/>
            <person name="Peng Y."/>
            <person name="Rokas A."/>
            <person name="Rosa C.A."/>
            <person name="Scheuner C."/>
            <person name="Sibirny A.A."/>
            <person name="Slot J.C."/>
            <person name="Stielow J.B."/>
            <person name="Sun H."/>
            <person name="Kurtzman C.P."/>
            <person name="Blackwell M."/>
            <person name="Grigoriev I.V."/>
            <person name="Jeffries T.W."/>
        </authorList>
    </citation>
    <scope>NUCLEOTIDE SEQUENCE [LARGE SCALE GENOMIC DNA]</scope>
    <source>
        <strain evidence="3 4">NRRL Y-11557</strain>
    </source>
</reference>
<gene>
    <name evidence="3" type="ORF">LIPSTDRAFT_6044</name>
</gene>
<dbReference type="STRING" id="675824.A0A1E3PYR4"/>
<evidence type="ECO:0000256" key="2">
    <source>
        <dbReference type="SAM" id="MobiDB-lite"/>
    </source>
</evidence>
<dbReference type="GO" id="GO:0005768">
    <property type="term" value="C:endosome"/>
    <property type="evidence" value="ECO:0007669"/>
    <property type="project" value="EnsemblFungi"/>
</dbReference>